<evidence type="ECO:0000256" key="4">
    <source>
        <dbReference type="ARBA" id="ARBA00005524"/>
    </source>
</evidence>
<evidence type="ECO:0000256" key="3">
    <source>
        <dbReference type="ARBA" id="ARBA00004921"/>
    </source>
</evidence>
<protein>
    <recommendedName>
        <fullName evidence="6">Metalloenzyme domain-containing protein</fullName>
    </recommendedName>
</protein>
<dbReference type="PIRSF" id="PIRSF006392">
    <property type="entry name" value="IPGAM_arch"/>
    <property type="match status" value="1"/>
</dbReference>
<evidence type="ECO:0000256" key="1">
    <source>
        <dbReference type="ARBA" id="ARBA00000370"/>
    </source>
</evidence>
<dbReference type="InterPro" id="IPR004456">
    <property type="entry name" value="Pglycerate_mutase_ApgM"/>
</dbReference>
<name>A0A1R2ANR2_9CILI</name>
<dbReference type="Pfam" id="PF10143">
    <property type="entry name" value="PhosphMutase"/>
    <property type="match status" value="1"/>
</dbReference>
<dbReference type="SUPFAM" id="SSF53649">
    <property type="entry name" value="Alkaline phosphatase-like"/>
    <property type="match status" value="1"/>
</dbReference>
<dbReference type="Proteomes" id="UP000187209">
    <property type="component" value="Unassembled WGS sequence"/>
</dbReference>
<keyword evidence="5" id="KW-0324">Glycolysis</keyword>
<dbReference type="NCBIfam" id="TIGR00306">
    <property type="entry name" value="apgM"/>
    <property type="match status" value="1"/>
</dbReference>
<dbReference type="PANTHER" id="PTHR31209:SF0">
    <property type="entry name" value="METALLOENZYME DOMAIN-CONTAINING PROTEIN"/>
    <property type="match status" value="1"/>
</dbReference>
<dbReference type="OrthoDB" id="113620at2759"/>
<dbReference type="GO" id="GO:0004619">
    <property type="term" value="F:phosphoglycerate mutase activity"/>
    <property type="evidence" value="ECO:0007669"/>
    <property type="project" value="UniProtKB-EC"/>
</dbReference>
<dbReference type="EMBL" id="MPUH01001806">
    <property type="protein sequence ID" value="OMJ66147.1"/>
    <property type="molecule type" value="Genomic_DNA"/>
</dbReference>
<comment type="catalytic activity">
    <reaction evidence="1">
        <text>(2R)-2-phosphoglycerate = (2R)-3-phosphoglycerate</text>
        <dbReference type="Rhea" id="RHEA:15901"/>
        <dbReference type="ChEBI" id="CHEBI:58272"/>
        <dbReference type="ChEBI" id="CHEBI:58289"/>
        <dbReference type="EC" id="5.4.2.12"/>
    </reaction>
</comment>
<dbReference type="GO" id="GO:0046872">
    <property type="term" value="F:metal ion binding"/>
    <property type="evidence" value="ECO:0007669"/>
    <property type="project" value="InterPro"/>
</dbReference>
<evidence type="ECO:0000259" key="6">
    <source>
        <dbReference type="Pfam" id="PF01676"/>
    </source>
</evidence>
<dbReference type="Pfam" id="PF01676">
    <property type="entry name" value="Metalloenzyme"/>
    <property type="match status" value="1"/>
</dbReference>
<comment type="similarity">
    <text evidence="4">Belongs to the BPG-independent phosphoglycerate mutase family. A-PGAM subfamily.</text>
</comment>
<keyword evidence="8" id="KW-1185">Reference proteome</keyword>
<feature type="domain" description="Metalloenzyme" evidence="6">
    <location>
        <begin position="2"/>
        <end position="397"/>
    </location>
</feature>
<dbReference type="AlphaFoldDB" id="A0A1R2ANR2"/>
<organism evidence="7 8">
    <name type="scientific">Stentor coeruleus</name>
    <dbReference type="NCBI Taxonomy" id="5963"/>
    <lineage>
        <taxon>Eukaryota</taxon>
        <taxon>Sar</taxon>
        <taxon>Alveolata</taxon>
        <taxon>Ciliophora</taxon>
        <taxon>Postciliodesmatophora</taxon>
        <taxon>Heterotrichea</taxon>
        <taxon>Heterotrichida</taxon>
        <taxon>Stentoridae</taxon>
        <taxon>Stentor</taxon>
    </lineage>
</organism>
<evidence type="ECO:0000313" key="7">
    <source>
        <dbReference type="EMBL" id="OMJ66147.1"/>
    </source>
</evidence>
<dbReference type="InterPro" id="IPR042253">
    <property type="entry name" value="Pglycerate_mutase_ApgM_sf"/>
</dbReference>
<evidence type="ECO:0000256" key="5">
    <source>
        <dbReference type="ARBA" id="ARBA00023152"/>
    </source>
</evidence>
<dbReference type="Gene3D" id="3.30.70.2130">
    <property type="entry name" value="Metalloenzyme domain"/>
    <property type="match status" value="1"/>
</dbReference>
<reference evidence="7 8" key="1">
    <citation type="submission" date="2016-11" db="EMBL/GenBank/DDBJ databases">
        <title>The macronuclear genome of Stentor coeruleus: a giant cell with tiny introns.</title>
        <authorList>
            <person name="Slabodnick M."/>
            <person name="Ruby J.G."/>
            <person name="Reiff S.B."/>
            <person name="Swart E.C."/>
            <person name="Gosai S."/>
            <person name="Prabakaran S."/>
            <person name="Witkowska E."/>
            <person name="Larue G.E."/>
            <person name="Fisher S."/>
            <person name="Freeman R.M."/>
            <person name="Gunawardena J."/>
            <person name="Chu W."/>
            <person name="Stover N.A."/>
            <person name="Gregory B.D."/>
            <person name="Nowacki M."/>
            <person name="Derisi J."/>
            <person name="Roy S.W."/>
            <person name="Marshall W.F."/>
            <person name="Sood P."/>
        </authorList>
    </citation>
    <scope>NUCLEOTIDE SEQUENCE [LARGE SCALE GENOMIC DNA]</scope>
    <source>
        <strain evidence="7">WM001</strain>
    </source>
</reference>
<sequence length="407" mass="44619">MIDGIGDSQNVALGGKTYIEEAKTPSLDRILAAGLSGVMDPVETGLACGSDTAHMSIFGYNPLKFYQGRGSFETMGAGLELGYDEIAFKCNFATFDSTTGIVTKRRVSRNFYMWGLPIIDAINNLPVTGFENYIISVKHATEHRCGLKITGPNLSHKIEGTDPLKDNLPLFVAKAWDENDADAVKTANIVNAVSKMLYEILSAHPINHERIAQKKSPANILLLRGAGVRLNVQKFDEKYGIKSFFIAPTAIIRGWGITLSSEIIEIPGTTGDVHSNHQAKFDKALELLKKEYNFGFLHIKAIDDLGHDRNIPDRVNLLEKIDGMIGTAVDALDNCVIVVTGDHSTNAYIGDHSFEPVPFVMAYAPSCSGLVPKVKYSEVECAKGVLGRFPGHQVMPTIFKYCSWIDY</sequence>
<evidence type="ECO:0000256" key="2">
    <source>
        <dbReference type="ARBA" id="ARBA00002315"/>
    </source>
</evidence>
<gene>
    <name evidence="7" type="ORF">SteCoe_37118</name>
</gene>
<evidence type="ECO:0000313" key="8">
    <source>
        <dbReference type="Proteomes" id="UP000187209"/>
    </source>
</evidence>
<dbReference type="CDD" id="cd16011">
    <property type="entry name" value="iPGM_like"/>
    <property type="match status" value="1"/>
</dbReference>
<comment type="pathway">
    <text evidence="3">Carbohydrate degradation.</text>
</comment>
<dbReference type="InterPro" id="IPR017850">
    <property type="entry name" value="Alkaline_phosphatase_core_sf"/>
</dbReference>
<accession>A0A1R2ANR2</accession>
<dbReference type="GO" id="GO:0006096">
    <property type="term" value="P:glycolytic process"/>
    <property type="evidence" value="ECO:0007669"/>
    <property type="project" value="UniProtKB-KW"/>
</dbReference>
<dbReference type="InterPro" id="IPR006124">
    <property type="entry name" value="Metalloenzyme"/>
</dbReference>
<proteinExistence type="inferred from homology"/>
<comment type="caution">
    <text evidence="7">The sequence shown here is derived from an EMBL/GenBank/DDBJ whole genome shotgun (WGS) entry which is preliminary data.</text>
</comment>
<dbReference type="Gene3D" id="3.40.720.10">
    <property type="entry name" value="Alkaline Phosphatase, subunit A"/>
    <property type="match status" value="1"/>
</dbReference>
<dbReference type="PANTHER" id="PTHR31209">
    <property type="entry name" value="COFACTOR-INDEPENDENT PHOSPHOGLYCERATE MUTASE"/>
    <property type="match status" value="1"/>
</dbReference>
<comment type="function">
    <text evidence="2">Catalyzes the interconversion of 2-phosphoglycerate and 3-phosphoglycerate.</text>
</comment>